<dbReference type="GO" id="GO:0090313">
    <property type="term" value="P:regulation of protein targeting to membrane"/>
    <property type="evidence" value="ECO:0007669"/>
    <property type="project" value="TreeGrafter"/>
</dbReference>
<gene>
    <name evidence="2" type="ORF">CHU92_11810</name>
</gene>
<evidence type="ECO:0000313" key="2">
    <source>
        <dbReference type="EMBL" id="OYQ34431.1"/>
    </source>
</evidence>
<dbReference type="PANTHER" id="PTHR30441:SF8">
    <property type="entry name" value="DUF748 DOMAIN-CONTAINING PROTEIN"/>
    <property type="match status" value="1"/>
</dbReference>
<dbReference type="PANTHER" id="PTHR30441">
    <property type="entry name" value="DUF748 DOMAIN-CONTAINING PROTEIN"/>
    <property type="match status" value="1"/>
</dbReference>
<reference evidence="2 3" key="1">
    <citation type="submission" date="2017-07" db="EMBL/GenBank/DDBJ databases">
        <title>Flavobacterium cyanobacteriorum sp. nov., isolated from cyanobacterial aggregates in a eutrophic lake.</title>
        <authorList>
            <person name="Cai H."/>
        </authorList>
    </citation>
    <scope>NUCLEOTIDE SEQUENCE [LARGE SCALE GENOMIC DNA]</scope>
    <source>
        <strain evidence="2 3">TH021</strain>
    </source>
</reference>
<keyword evidence="1" id="KW-1133">Transmembrane helix</keyword>
<protein>
    <submittedName>
        <fullName evidence="2">Uncharacterized protein</fullName>
    </submittedName>
</protein>
<keyword evidence="1" id="KW-0472">Membrane</keyword>
<name>A0A255YZ26_9FLAO</name>
<accession>A0A255YZ26</accession>
<organism evidence="2 3">
    <name type="scientific">Flavobacterium cyanobacteriorum</name>
    <dbReference type="NCBI Taxonomy" id="2022802"/>
    <lineage>
        <taxon>Bacteria</taxon>
        <taxon>Pseudomonadati</taxon>
        <taxon>Bacteroidota</taxon>
        <taxon>Flavobacteriia</taxon>
        <taxon>Flavobacteriales</taxon>
        <taxon>Flavobacteriaceae</taxon>
        <taxon>Flavobacterium</taxon>
    </lineage>
</organism>
<dbReference type="OrthoDB" id="1489065at2"/>
<dbReference type="AlphaFoldDB" id="A0A255YZ26"/>
<dbReference type="Proteomes" id="UP000216605">
    <property type="component" value="Unassembled WGS sequence"/>
</dbReference>
<evidence type="ECO:0000313" key="3">
    <source>
        <dbReference type="Proteomes" id="UP000216605"/>
    </source>
</evidence>
<dbReference type="EMBL" id="NOXV01000293">
    <property type="protein sequence ID" value="OYQ34431.1"/>
    <property type="molecule type" value="Genomic_DNA"/>
</dbReference>
<keyword evidence="1" id="KW-0812">Transmembrane</keyword>
<dbReference type="GO" id="GO:0005886">
    <property type="term" value="C:plasma membrane"/>
    <property type="evidence" value="ECO:0007669"/>
    <property type="project" value="TreeGrafter"/>
</dbReference>
<keyword evidence="3" id="KW-1185">Reference proteome</keyword>
<feature type="transmembrane region" description="Helical" evidence="1">
    <location>
        <begin position="21"/>
        <end position="43"/>
    </location>
</feature>
<dbReference type="RefSeq" id="WP_094415822.1">
    <property type="nucleotide sequence ID" value="NZ_NOXV01000293.1"/>
</dbReference>
<sequence>MTQLLKAILSRKVVIRLLLPLLKAAFAIMLVLIMFYLGLTWYIRYHKQQVLTMVTATLNKNISGRVSVNNMETVLLKGFPRISLRLSGVVIKDSLYGLHRQALLQGGDITLAVNAFSLARGILQVQHMEIRDTRIFLYTDDKGYSNTSLFRTRTHKNSMKNVSFPEFNALVLRNVYLVVDDRFRKKKYAFHIHRLKGTLGGDEKRKKVNMEADVLVKSLAFNTVRGSFIEGRRVRGNFNIIYSAAEQIITFSRNRLQIGDEVFYAGARIYTETPWKDFSINIEAPSIRWKDAALMLSPNISRKLMVYDIEQPLAVVCMLKGGFKRKGDPLINVKATVAGNVLHTPGGLITRCGFTGWFTNNYIDGKGLGDLNSAIILRNFTGEYSGIPIQMRSASVVNLKRPVASGNFTTNFNMVALNNLIDDSLLHFNKGKAAVSLNFSADIINFRLARPKISGAIAITDAALLYRPRSLNLDKISAVLDFAEDNLNLKRLSLSTGKSRISIDGSIRNFLNLYYTSPEKMVCRANIYSQRLHLGELVSFIGQHAVNNYIVPLKRKGNFTEDIRLLFEKCRLDMKVKVDTLHYKKFMATRLTTNILFTGNAIFIRHAGLRHAGGSLLLGIQVRQQGRQNRYNLKAKAANVNVSRFLHAFDNFGMQSLNARNISGYLSSAASISGRISQNGALVPGSVYGKLSFSLKKGALLNFEPVRHIGRLAFPFREMDTITFSALSGRFAIKGEKVVIYPMQVNSSVLNMDVAGIYSFGKGTRIQIDVPLRNPKKDKDITDAATLARRRNRGIVLHLVAADDKDGKVKVRLGSNKKPNKPE</sequence>
<proteinExistence type="predicted"/>
<evidence type="ECO:0000256" key="1">
    <source>
        <dbReference type="SAM" id="Phobius"/>
    </source>
</evidence>
<dbReference type="InterPro" id="IPR052894">
    <property type="entry name" value="AsmA-related"/>
</dbReference>
<comment type="caution">
    <text evidence="2">The sequence shown here is derived from an EMBL/GenBank/DDBJ whole genome shotgun (WGS) entry which is preliminary data.</text>
</comment>